<evidence type="ECO:0000256" key="3">
    <source>
        <dbReference type="ARBA" id="ARBA00022692"/>
    </source>
</evidence>
<feature type="transmembrane region" description="Helical" evidence="6">
    <location>
        <begin position="48"/>
        <end position="66"/>
    </location>
</feature>
<keyword evidence="2" id="KW-1003">Cell membrane</keyword>
<keyword evidence="4 6" id="KW-1133">Transmembrane helix</keyword>
<accession>A0A917FP97</accession>
<organism evidence="8 9">
    <name type="scientific">Rhodococcoides trifolii</name>
    <dbReference type="NCBI Taxonomy" id="908250"/>
    <lineage>
        <taxon>Bacteria</taxon>
        <taxon>Bacillati</taxon>
        <taxon>Actinomycetota</taxon>
        <taxon>Actinomycetes</taxon>
        <taxon>Mycobacteriales</taxon>
        <taxon>Nocardiaceae</taxon>
        <taxon>Rhodococcoides</taxon>
    </lineage>
</organism>
<gene>
    <name evidence="8" type="ORF">GCM10007304_05220</name>
</gene>
<reference evidence="8" key="1">
    <citation type="journal article" date="2014" name="Int. J. Syst. Evol. Microbiol.">
        <title>Complete genome sequence of Corynebacterium casei LMG S-19264T (=DSM 44701T), isolated from a smear-ripened cheese.</title>
        <authorList>
            <consortium name="US DOE Joint Genome Institute (JGI-PGF)"/>
            <person name="Walter F."/>
            <person name="Albersmeier A."/>
            <person name="Kalinowski J."/>
            <person name="Ruckert C."/>
        </authorList>
    </citation>
    <scope>NUCLEOTIDE SEQUENCE</scope>
    <source>
        <strain evidence="8">CCM 7905</strain>
    </source>
</reference>
<dbReference type="InterPro" id="IPR052053">
    <property type="entry name" value="IM_YidH-like"/>
</dbReference>
<evidence type="ECO:0000256" key="1">
    <source>
        <dbReference type="ARBA" id="ARBA00004651"/>
    </source>
</evidence>
<dbReference type="AlphaFoldDB" id="A0A917FP97"/>
<keyword evidence="5 6" id="KW-0472">Membrane</keyword>
<dbReference type="Proteomes" id="UP000654257">
    <property type="component" value="Unassembled WGS sequence"/>
</dbReference>
<comment type="subcellular location">
    <subcellularLocation>
        <location evidence="1">Cell membrane</location>
        <topology evidence="1">Multi-pass membrane protein</topology>
    </subcellularLocation>
</comment>
<keyword evidence="3 6" id="KW-0812">Transmembrane</keyword>
<dbReference type="Pfam" id="PF02656">
    <property type="entry name" value="DUF202"/>
    <property type="match status" value="1"/>
</dbReference>
<evidence type="ECO:0000259" key="7">
    <source>
        <dbReference type="Pfam" id="PF02656"/>
    </source>
</evidence>
<keyword evidence="9" id="KW-1185">Reference proteome</keyword>
<evidence type="ECO:0000256" key="2">
    <source>
        <dbReference type="ARBA" id="ARBA00022475"/>
    </source>
</evidence>
<dbReference type="PANTHER" id="PTHR34187:SF2">
    <property type="entry name" value="DUF202 DOMAIN-CONTAINING PROTEIN"/>
    <property type="match status" value="1"/>
</dbReference>
<sequence length="111" mass="11641">MSRPDERFTLASERTFLAWIRTALGLLAGGIAMIHLVPEFSTPAVRTLLGLVLILAAAGVAATGLRRWQKVKRALETGAEMPSSTDLWVVAIAVGGVALVAAVVTVVSAFV</sequence>
<feature type="domain" description="DUF202" evidence="7">
    <location>
        <begin position="7"/>
        <end position="74"/>
    </location>
</feature>
<dbReference type="EMBL" id="BMCU01000001">
    <property type="protein sequence ID" value="GGF94356.1"/>
    <property type="molecule type" value="Genomic_DNA"/>
</dbReference>
<dbReference type="GO" id="GO:0005886">
    <property type="term" value="C:plasma membrane"/>
    <property type="evidence" value="ECO:0007669"/>
    <property type="project" value="UniProtKB-SubCell"/>
</dbReference>
<evidence type="ECO:0000256" key="6">
    <source>
        <dbReference type="SAM" id="Phobius"/>
    </source>
</evidence>
<evidence type="ECO:0000256" key="5">
    <source>
        <dbReference type="ARBA" id="ARBA00023136"/>
    </source>
</evidence>
<feature type="transmembrane region" description="Helical" evidence="6">
    <location>
        <begin position="16"/>
        <end position="36"/>
    </location>
</feature>
<reference evidence="8" key="2">
    <citation type="submission" date="2020-09" db="EMBL/GenBank/DDBJ databases">
        <authorList>
            <person name="Sun Q."/>
            <person name="Sedlacek I."/>
        </authorList>
    </citation>
    <scope>NUCLEOTIDE SEQUENCE</scope>
    <source>
        <strain evidence="8">CCM 7905</strain>
    </source>
</reference>
<protein>
    <recommendedName>
        <fullName evidence="7">DUF202 domain-containing protein</fullName>
    </recommendedName>
</protein>
<dbReference type="PANTHER" id="PTHR34187">
    <property type="entry name" value="FGR18P"/>
    <property type="match status" value="1"/>
</dbReference>
<comment type="caution">
    <text evidence="8">The sequence shown here is derived from an EMBL/GenBank/DDBJ whole genome shotgun (WGS) entry which is preliminary data.</text>
</comment>
<feature type="transmembrane region" description="Helical" evidence="6">
    <location>
        <begin position="87"/>
        <end position="110"/>
    </location>
</feature>
<proteinExistence type="predicted"/>
<dbReference type="InterPro" id="IPR003807">
    <property type="entry name" value="DUF202"/>
</dbReference>
<evidence type="ECO:0000313" key="9">
    <source>
        <dbReference type="Proteomes" id="UP000654257"/>
    </source>
</evidence>
<dbReference type="RefSeq" id="WP_188543129.1">
    <property type="nucleotide sequence ID" value="NZ_BMCU01000001.1"/>
</dbReference>
<evidence type="ECO:0000256" key="4">
    <source>
        <dbReference type="ARBA" id="ARBA00022989"/>
    </source>
</evidence>
<name>A0A917FP97_9NOCA</name>
<evidence type="ECO:0000313" key="8">
    <source>
        <dbReference type="EMBL" id="GGF94356.1"/>
    </source>
</evidence>